<evidence type="ECO:0000256" key="8">
    <source>
        <dbReference type="ARBA" id="ARBA00022679"/>
    </source>
</evidence>
<evidence type="ECO:0000313" key="16">
    <source>
        <dbReference type="EMBL" id="AJQ95707.1"/>
    </source>
</evidence>
<evidence type="ECO:0000256" key="7">
    <source>
        <dbReference type="ARBA" id="ARBA00022553"/>
    </source>
</evidence>
<dbReference type="Pfam" id="PF02801">
    <property type="entry name" value="Ketoacyl-synt_C"/>
    <property type="match status" value="4"/>
</dbReference>
<evidence type="ECO:0000256" key="1">
    <source>
        <dbReference type="ARBA" id="ARBA00004496"/>
    </source>
</evidence>
<comment type="pathway">
    <text evidence="3">Lipid metabolism; fatty acid biosynthesis.</text>
</comment>
<dbReference type="GO" id="GO:0004314">
    <property type="term" value="F:[acyl-carrier-protein] S-malonyltransferase activity"/>
    <property type="evidence" value="ECO:0007669"/>
    <property type="project" value="UniProtKB-EC"/>
</dbReference>
<feature type="domain" description="Ketosynthase family 3 (KS3)" evidence="14">
    <location>
        <begin position="470"/>
        <end position="901"/>
    </location>
</feature>
<gene>
    <name evidence="16" type="ORF">YC6258_03671</name>
</gene>
<dbReference type="Pfam" id="PF08659">
    <property type="entry name" value="KR"/>
    <property type="match status" value="2"/>
</dbReference>
<dbReference type="Gene3D" id="3.40.47.10">
    <property type="match status" value="3"/>
</dbReference>
<dbReference type="InterPro" id="IPR049551">
    <property type="entry name" value="PKS_DH_C"/>
</dbReference>
<feature type="region of interest" description="C-terminal hotdog fold" evidence="11">
    <location>
        <begin position="1236"/>
        <end position="1383"/>
    </location>
</feature>
<evidence type="ECO:0000256" key="12">
    <source>
        <dbReference type="SAM" id="MobiDB-lite"/>
    </source>
</evidence>
<evidence type="ECO:0000259" key="14">
    <source>
        <dbReference type="PROSITE" id="PS52004"/>
    </source>
</evidence>
<dbReference type="GO" id="GO:0004315">
    <property type="term" value="F:3-oxoacyl-[acyl-carrier-protein] synthase activity"/>
    <property type="evidence" value="ECO:0007669"/>
    <property type="project" value="InterPro"/>
</dbReference>
<dbReference type="PROSITE" id="PS50075">
    <property type="entry name" value="CARRIER"/>
    <property type="match status" value="2"/>
</dbReference>
<evidence type="ECO:0000256" key="6">
    <source>
        <dbReference type="ARBA" id="ARBA00022490"/>
    </source>
</evidence>
<keyword evidence="6" id="KW-0963">Cytoplasm</keyword>
<dbReference type="InterPro" id="IPR020841">
    <property type="entry name" value="PKS_Beta-ketoAc_synthase_dom"/>
</dbReference>
<dbReference type="CDD" id="cd00833">
    <property type="entry name" value="PKS"/>
    <property type="match status" value="3"/>
</dbReference>
<evidence type="ECO:0000256" key="3">
    <source>
        <dbReference type="ARBA" id="ARBA00005194"/>
    </source>
</evidence>
<feature type="region of interest" description="N-terminal hotdog fold" evidence="11">
    <location>
        <begin position="1091"/>
        <end position="1222"/>
    </location>
</feature>
<dbReference type="SMART" id="SM01294">
    <property type="entry name" value="PKS_PP_betabranch"/>
    <property type="match status" value="1"/>
</dbReference>
<dbReference type="HOGENOM" id="CLU_223515_0_0_6"/>
<proteinExistence type="inferred from homology"/>
<dbReference type="PANTHER" id="PTHR43775">
    <property type="entry name" value="FATTY ACID SYNTHASE"/>
    <property type="match status" value="1"/>
</dbReference>
<dbReference type="UniPathway" id="UPA00094"/>
<feature type="domain" description="Ketosynthase family 3 (KS3)" evidence="14">
    <location>
        <begin position="2003"/>
        <end position="2457"/>
    </location>
</feature>
<dbReference type="SUPFAM" id="SSF51735">
    <property type="entry name" value="NAD(P)-binding Rossmann-fold domains"/>
    <property type="match status" value="2"/>
</dbReference>
<evidence type="ECO:0000256" key="5">
    <source>
        <dbReference type="ARBA" id="ARBA00022450"/>
    </source>
</evidence>
<feature type="region of interest" description="N-terminal hotdog fold" evidence="11">
    <location>
        <begin position="3385"/>
        <end position="3505"/>
    </location>
</feature>
<dbReference type="Pfam" id="PF21089">
    <property type="entry name" value="PKS_DH_N"/>
    <property type="match status" value="2"/>
</dbReference>
<comment type="subcellular location">
    <subcellularLocation>
        <location evidence="1">Cytoplasm</location>
    </subcellularLocation>
</comment>
<dbReference type="FunFam" id="3.40.47.10:FF:000019">
    <property type="entry name" value="Polyketide synthase type I"/>
    <property type="match status" value="2"/>
</dbReference>
<feature type="active site" description="Proton acceptor; for dehydratase activity" evidence="11">
    <location>
        <position position="1120"/>
    </location>
</feature>
<dbReference type="InterPro" id="IPR009081">
    <property type="entry name" value="PP-bd_ACP"/>
</dbReference>
<dbReference type="GO" id="GO:0031177">
    <property type="term" value="F:phosphopantetheine binding"/>
    <property type="evidence" value="ECO:0007669"/>
    <property type="project" value="InterPro"/>
</dbReference>
<dbReference type="InterPro" id="IPR013968">
    <property type="entry name" value="PKS_KR"/>
</dbReference>
<keyword evidence="16" id="KW-0012">Acyltransferase</keyword>
<dbReference type="SMART" id="SM00826">
    <property type="entry name" value="PKS_DH"/>
    <property type="match status" value="2"/>
</dbReference>
<dbReference type="EMBL" id="CP007142">
    <property type="protein sequence ID" value="AJQ95707.1"/>
    <property type="molecule type" value="Genomic_DNA"/>
</dbReference>
<dbReference type="InterPro" id="IPR014030">
    <property type="entry name" value="Ketoacyl_synth_N"/>
</dbReference>
<keyword evidence="9" id="KW-0677">Repeat</keyword>
<dbReference type="InterPro" id="IPR042104">
    <property type="entry name" value="PKS_dehydratase_sf"/>
</dbReference>
<dbReference type="GO" id="GO:0005737">
    <property type="term" value="C:cytoplasm"/>
    <property type="evidence" value="ECO:0007669"/>
    <property type="project" value="UniProtKB-SubCell"/>
</dbReference>
<dbReference type="Pfam" id="PF22336">
    <property type="entry name" value="RhiE-like_linker"/>
    <property type="match status" value="3"/>
</dbReference>
<dbReference type="Gene3D" id="3.10.129.120">
    <property type="match status" value="1"/>
</dbReference>
<dbReference type="SMART" id="SM00823">
    <property type="entry name" value="PKS_PP"/>
    <property type="match status" value="3"/>
</dbReference>
<dbReference type="InterPro" id="IPR036291">
    <property type="entry name" value="NAD(P)-bd_dom_sf"/>
</dbReference>
<dbReference type="InterPro" id="IPR020806">
    <property type="entry name" value="PKS_PP-bd"/>
</dbReference>
<dbReference type="GO" id="GO:0071770">
    <property type="term" value="P:DIM/DIP cell wall layer assembly"/>
    <property type="evidence" value="ECO:0007669"/>
    <property type="project" value="TreeGrafter"/>
</dbReference>
<feature type="domain" description="PKS/mFAS DH" evidence="15">
    <location>
        <begin position="3385"/>
        <end position="3674"/>
    </location>
</feature>
<evidence type="ECO:0000313" key="17">
    <source>
        <dbReference type="Proteomes" id="UP000032266"/>
    </source>
</evidence>
<feature type="domain" description="Carrier" evidence="13">
    <location>
        <begin position="1871"/>
        <end position="1949"/>
    </location>
</feature>
<evidence type="ECO:0000256" key="11">
    <source>
        <dbReference type="PROSITE-ProRule" id="PRU01363"/>
    </source>
</evidence>
<dbReference type="OrthoDB" id="9790219at2"/>
<dbReference type="PROSITE" id="PS52004">
    <property type="entry name" value="KS3_2"/>
    <property type="match status" value="3"/>
</dbReference>
<dbReference type="InterPro" id="IPR057326">
    <property type="entry name" value="KR_dom"/>
</dbReference>
<dbReference type="Gene3D" id="3.10.129.110">
    <property type="entry name" value="Polyketide synthase dehydratase"/>
    <property type="match status" value="2"/>
</dbReference>
<feature type="domain" description="Ketosynthase family 3 (KS3)" evidence="14">
    <location>
        <begin position="2765"/>
        <end position="3200"/>
    </location>
</feature>
<accession>A0A0C5VLW5</accession>
<dbReference type="Proteomes" id="UP000032266">
    <property type="component" value="Chromosome"/>
</dbReference>
<comment type="pathway">
    <text evidence="2">Antibiotic biosynthesis.</text>
</comment>
<dbReference type="PATRIC" id="fig|1445510.3.peg.3644"/>
<feature type="domain" description="Carrier" evidence="13">
    <location>
        <begin position="325"/>
        <end position="401"/>
    </location>
</feature>
<comment type="similarity">
    <text evidence="4">Belongs to the short-chain dehydrogenases/reductases (SDR) family.</text>
</comment>
<dbReference type="InterPro" id="IPR014031">
    <property type="entry name" value="Ketoacyl_synth_C"/>
</dbReference>
<evidence type="ECO:0000259" key="13">
    <source>
        <dbReference type="PROSITE" id="PS50075"/>
    </source>
</evidence>
<reference evidence="16 17" key="1">
    <citation type="submission" date="2014-01" db="EMBL/GenBank/DDBJ databases">
        <title>Full genme sequencing of cellulolytic bacterium Gynuella sunshinyii YC6258T gen. nov., sp. nov.</title>
        <authorList>
            <person name="Khan H."/>
            <person name="Chung E.J."/>
            <person name="Chung Y.R."/>
        </authorList>
    </citation>
    <scope>NUCLEOTIDE SEQUENCE [LARGE SCALE GENOMIC DNA]</scope>
    <source>
        <strain evidence="16 17">YC6258</strain>
    </source>
</reference>
<feature type="domain" description="PKS/mFAS DH" evidence="15">
    <location>
        <begin position="1091"/>
        <end position="1383"/>
    </location>
</feature>
<dbReference type="SUPFAM" id="SSF47336">
    <property type="entry name" value="ACP-like"/>
    <property type="match status" value="3"/>
</dbReference>
<protein>
    <submittedName>
        <fullName evidence="16">Polyketide synthase modules-related protein</fullName>
        <ecNumber evidence="16">2.3.1.39</ecNumber>
    </submittedName>
</protein>
<dbReference type="InterPro" id="IPR018201">
    <property type="entry name" value="Ketoacyl_synth_AS"/>
</dbReference>
<evidence type="ECO:0000256" key="2">
    <source>
        <dbReference type="ARBA" id="ARBA00004792"/>
    </source>
</evidence>
<dbReference type="RefSeq" id="WP_052830351.1">
    <property type="nucleotide sequence ID" value="NZ_CP007142.1"/>
</dbReference>
<organism evidence="16 17">
    <name type="scientific">Gynuella sunshinyii YC6258</name>
    <dbReference type="NCBI Taxonomy" id="1445510"/>
    <lineage>
        <taxon>Bacteria</taxon>
        <taxon>Pseudomonadati</taxon>
        <taxon>Pseudomonadota</taxon>
        <taxon>Gammaproteobacteria</taxon>
        <taxon>Oceanospirillales</taxon>
        <taxon>Saccharospirillaceae</taxon>
        <taxon>Gynuella</taxon>
    </lineage>
</organism>
<name>A0A0C5VLW5_9GAMM</name>
<dbReference type="Gene3D" id="1.10.1200.10">
    <property type="entry name" value="ACP-like"/>
    <property type="match status" value="3"/>
</dbReference>
<dbReference type="InterPro" id="IPR049900">
    <property type="entry name" value="PKS_mFAS_DH"/>
</dbReference>
<keyword evidence="8 16" id="KW-0808">Transferase</keyword>
<dbReference type="KEGG" id="gsn:YC6258_03671"/>
<dbReference type="CDD" id="cd08953">
    <property type="entry name" value="KR_2_SDR_x"/>
    <property type="match status" value="2"/>
</dbReference>
<dbReference type="GO" id="GO:0005886">
    <property type="term" value="C:plasma membrane"/>
    <property type="evidence" value="ECO:0007669"/>
    <property type="project" value="TreeGrafter"/>
</dbReference>
<evidence type="ECO:0000256" key="10">
    <source>
        <dbReference type="ARBA" id="ARBA00054155"/>
    </source>
</evidence>
<dbReference type="SUPFAM" id="SSF53901">
    <property type="entry name" value="Thiolase-like"/>
    <property type="match status" value="3"/>
</dbReference>
<dbReference type="PROSITE" id="PS00606">
    <property type="entry name" value="KS3_1"/>
    <property type="match status" value="1"/>
</dbReference>
<dbReference type="STRING" id="1445510.YC6258_03671"/>
<evidence type="ECO:0000259" key="15">
    <source>
        <dbReference type="PROSITE" id="PS52019"/>
    </source>
</evidence>
<dbReference type="Pfam" id="PF14765">
    <property type="entry name" value="PS-DH"/>
    <property type="match status" value="3"/>
</dbReference>
<dbReference type="EC" id="2.3.1.39" evidence="16"/>
<dbReference type="SMART" id="SM00825">
    <property type="entry name" value="PKS_KS"/>
    <property type="match status" value="3"/>
</dbReference>
<dbReference type="Gene3D" id="3.10.129.10">
    <property type="entry name" value="Hotdog Thioesterase"/>
    <property type="match status" value="1"/>
</dbReference>
<feature type="region of interest" description="C-terminal hotdog fold" evidence="11">
    <location>
        <begin position="3519"/>
        <end position="3674"/>
    </location>
</feature>
<keyword evidence="7" id="KW-0597">Phosphoprotein</keyword>
<dbReference type="GO" id="GO:0006633">
    <property type="term" value="P:fatty acid biosynthetic process"/>
    <property type="evidence" value="ECO:0007669"/>
    <property type="project" value="UniProtKB-UniPathway"/>
</dbReference>
<dbReference type="PANTHER" id="PTHR43775:SF37">
    <property type="entry name" value="SI:DKEY-61P9.11"/>
    <property type="match status" value="1"/>
</dbReference>
<dbReference type="SMART" id="SM00822">
    <property type="entry name" value="PKS_KR"/>
    <property type="match status" value="2"/>
</dbReference>
<dbReference type="InterPro" id="IPR054514">
    <property type="entry name" value="RhiE-like_linker"/>
</dbReference>
<dbReference type="InterPro" id="IPR049552">
    <property type="entry name" value="PKS_DH_N"/>
</dbReference>
<comment type="function">
    <text evidence="10">Involved in production of the polyketide antibiotic thailandamide.</text>
</comment>
<dbReference type="Pfam" id="PF00109">
    <property type="entry name" value="ketoacyl-synt"/>
    <property type="match status" value="3"/>
</dbReference>
<dbReference type="InterPro" id="IPR016039">
    <property type="entry name" value="Thiolase-like"/>
</dbReference>
<dbReference type="Gene3D" id="1.10.1240.100">
    <property type="match status" value="3"/>
</dbReference>
<feature type="active site" description="Proton acceptor; for dehydratase activity" evidence="11">
    <location>
        <position position="3414"/>
    </location>
</feature>
<dbReference type="InterPro" id="IPR036736">
    <property type="entry name" value="ACP-like_sf"/>
</dbReference>
<dbReference type="PROSITE" id="PS52019">
    <property type="entry name" value="PKS_MFAS_DH"/>
    <property type="match status" value="2"/>
</dbReference>
<dbReference type="InterPro" id="IPR050091">
    <property type="entry name" value="PKS_NRPS_Biosynth_Enz"/>
</dbReference>
<feature type="active site" description="Proton donor; for dehydratase activity" evidence="11">
    <location>
        <position position="3581"/>
    </location>
</feature>
<dbReference type="InterPro" id="IPR020807">
    <property type="entry name" value="PKS_DH"/>
</dbReference>
<dbReference type="Pfam" id="PF00550">
    <property type="entry name" value="PP-binding"/>
    <property type="match status" value="3"/>
</dbReference>
<dbReference type="Gene3D" id="3.40.50.720">
    <property type="entry name" value="NAD(P)-binding Rossmann-like Domain"/>
    <property type="match status" value="2"/>
</dbReference>
<dbReference type="GO" id="GO:0004312">
    <property type="term" value="F:fatty acid synthase activity"/>
    <property type="evidence" value="ECO:0007669"/>
    <property type="project" value="TreeGrafter"/>
</dbReference>
<evidence type="ECO:0000256" key="4">
    <source>
        <dbReference type="ARBA" id="ARBA00006484"/>
    </source>
</evidence>
<keyword evidence="5" id="KW-0596">Phosphopantetheine</keyword>
<keyword evidence="17" id="KW-1185">Reference proteome</keyword>
<evidence type="ECO:0000256" key="9">
    <source>
        <dbReference type="ARBA" id="ARBA00022737"/>
    </source>
</evidence>
<feature type="region of interest" description="Disordered" evidence="12">
    <location>
        <begin position="4153"/>
        <end position="4172"/>
    </location>
</feature>
<sequence length="4172" mass="454568">MADFLQYLVKQVKSNQLSKHEAAEMLHQLEQQGIVAKQGQQNARLHPLLHRNTSDLSGLKFESSLRLADLNGERQQDVLTSAALTLAMAHAAACRMQLMGEGTNVQLLDVCWGAPMDDQDDPAELQIRLHPEHSQRVRFETQQQQGSAQPLVLIQGQASYLSRAEDRAHRQTRRIESLIQDGQSETLNDPLYPQVYLTSNGLVARLPNAAGHHGSPLQAESPALQLIHAVLQLGVIGSAYPDLQKNDFVPFQIDEVWLGQSAYPQGGWASVQRLTEKQNGVLVCQINIDVYTEDGVLCAQLKGLSLVRASSAADHPAQALPAADVVRDRTLYQLKCLFSDVFKIDIGEIEADLELENYGIDSVTITKLNQQLQQRFGELPKTLLFECQTLEQLNDYLLDHFSDICAQWSGLEQSAGSTESNVEAFQWPVLTPLLPGTELSATELAQARQSIGLDEQGNVVETRTAHVDVSTPIAIIGLAGRYPQAGDLNQFWQNLCAGRDCISEIPAERWALQDFFVEGIERAVEQGKSYSKWGGFIDGFADFDPAFFNISPREALSMDPQERLFLQCCWHVFEDAGYTRERLEKQHQRRVGVFAGITKTGYELLGPGLWQQGDKLVPRTSFSSLANRVSYFMNLQGPSMPIDTMCSSSLTAIHEACEHLRRGDCELAIAGGVNLYLHPSAYVALSAAQMLATDGRCRSFGEGGDGFVPGEGVGSVLLKPLATAERDGDPVYALIRASQINHGGKTNGYTVPSPVAQAELIRSTLDRAGLNARDIGYIEAHGTGTRLGDPIEVSGLTQAFRQDTDDSGYCALGSVKSNIGHLEAAAGIAGLSKIVLQLQHHQLVPTLHAQTINSNLNLTQTPFSLQRELTDWPSPDNGRRRLAAVSSFGAGGANAHVIVEEYQPRQRARTAHQGPALVVLSARTPAQLEESARQLLAHLNQQPQLDLTDLAYTLQVGREAMDERLGLLAATPDQLIRQLQGFIAGERQQDCFVGRVKQHREALAVFTSDSEFGETLQRWVASGKYHKLLELWVKGLAVDWVGLLWAGHKTLPAIIRLPVYPFARQRLWPALENGMNAIAIASGSGNETQIHPLLHRNTSTLAEQRYSCRFSGEEFFLADHQVGRQRVLPGVAYLEMARMALTLASSTDSDDDTDHRHQPVPGLSLSNIVWMQPLAVSEPTTVHIALSGSVEDGMTFDVYSRVDDQEEIVHSQGSARYQQPAAIPALDLAALQQACQQQRLDRAQCYQAFAEAGLNYGPGHQGIETLAIGTGQALARLRLPAAVANSGGDYCLHPSLMDSALQAAVTLSLAGETGTALPFAVDEVQIYGPCEPEMWVWVRLSNGDAPATSTVVRVDVDLCSEDGQVRIVLKGFSSRLLRSEAEQHETAAARPATPRPDLREGLDNTLLLQPGWRDLPVTDDAEPDYAGHEVWLCQPAETLRNDPQWQSQPFAVSCFDSTADAPAARFRALYLQLFQRIQQLLPRVGSRPWLVQVVIFTDHAHSDGLAALSGLLKSAQRECPALVMQLLEFPQPLSVAGMITSLHDSRALTWATHLRYDDQLQRQAAIWQSLPQQGRHELPWKDQGCYLITGGLGGLGMIFATEIALNCRQPKLILTGRSVLDSHRSAQLKTLRQHGAKVEYYSLDMADAGAVTALVQRLVAEKGHLDGILHSAGMNRDSLIGSKTEAEIDAVFGPKINGLLALDRACADLSLDFMVLFSSIAAVTGNAGQADYAAANAFMDQFAGQRNRLVAKGERHGRTLSINWPLWREGGMGVDAGNERLIRQHTGMEPLQTPAGVQALYQCLAAGASQALVVQGDVAAMQRLLLPALRVNEPVATLAARIGGSEGPTTAAEPVVVPASPVRTGAEGDSAQALQQVRLVLSECISALLDIALENIDIDEELSAFGFDSLTLTGFTNRLNDHYGLSLSPTLFFEYPTVRQLADYLLEHHADVVVSQPEPGAVVSSVAADITPEPAALVTRRSSRRQAAGRVQPVVSAPAAQQAPAVAVIGMSGRFPGADDLDGFWQNLVNGRHCISEIPAWRWRWQDYPDVRWGGFMEGIDEFDSLFFGISPREAELMDPQQRLLMTFVWQAIEDAGYSAQSLSGSQTAIFMGTGATGYEQVLASAGTPVEGNSSTSVVPSVGPNRMSFMLNLHGPSEPIETACSSSLVAIHRAMLTLATGGCDLAIAGGINTLVSPLLHMSFTKAGMLSHDGRCKTFSSQADGYVRGEGVGILVLKPLAAAEADGDHIYGVIRGSAENHGGRANSLTAPNPKAQTALLLAAYRQAGIDPRTVGYIEAHGTGTPLGDPIEIKGLKDAFKALSDQLINKTTESINSDKLAAESKVNSSKSLQAIEKQEFISKCGVGSVKTNIGHLELAAGVAGVIKVLLQMKHQTLVSTLHCDDINPHIDLHDSPFYLVRENRPWEPVYDANGVALPRRAGVSSFGFGGVNAHVVLEEYQPLSLSSADPDTAVLIPLSARTPEQLRERAERLQDWLGSHEDTRLIDLAYTLQLGRDAMDERLAMVVSSRAELLEVLQQFVAGTAAGQRYVLGNARSRRTAVGSSQPEVSASQLADWLTEGQLEALRDSWCQGHDIDWPVLYQRLPRRPRRLALPGYPFARIRHWIGMQSSPAATRTVSQPVTAGHVQDLLLPRVRQRLTGLFSRLTKIAETDIDPYESFEQYGLDSLLVKQLNEQLAAIFGGLSKTLVFEHQTLNALADYFCRSHGEACRRWLGETAVAATPQMSVSAPRTATVQAVSRPQPVGYAEPIAIIGISGRYPQAADLEGFWDNLQHGRNSIAEVPAERWSMADFYVEDPETAAKQGRSYCKWGGFIDGYADFDPLFFGIAPLEARIMDPQERLFLECCWHACENAGYGRQRFASRHQGQVAVIAGITKTGYELYGTELWRQGEAMLPRTSFSSVANRFSYFMNLRGPSLAVDTMCSSSLTAIHEGCEYLRRGDCEVAIAGGVNLYLHPASYISLCAVNMLSREGQCKSFGADGDGFVPGEGVGVVVLKPLTAAQADGDPIHGLIRASHINHGGKTNGYTVPNPNAQGELIAAALHKAGLKASELSYIEAHGTGTQLGDPIEITGLVQAFRGDTDDNGFCALGSAKSNIGHLEAAAGIAGLTKILLQMRHQQLVPSLNAETLNPNIDFARTPFVVQRQLTAWPRPQNARGEEIPRIAGLSSFGAGGANAHLIIEEYQAPETHTETASTAPLAVLLSARTEAELQARIRQLHDYLQDHPETQLPHLAYTLQVGRDAMEQRLGLLVSSYEQLLGQLQALLNGESSLADCYRGQVRQGRATVSAFTEDEELREAVDKWMQRGKFHKLLELWVQGLEIDWSQYWLGQPGLRTLELPVYPFSHERYWIVRESAEAPLQQTETRLHPLLHRNTSSLLQQRYSSRFRGSEFFLNDHRVHGRAVLPGAAYLEMARAAAARALELDNPDQPRSLTLHNVVWLTPFFATGNDDIHIRLTAMSHEQLGFEVCSDGEQLHCQGRIDLDVAELPSALDIAALQQHCRDGVIDAGRCYQLFASAGLNYGPAHRGIQALYTGQQGVLARLQLPAELLTAEPGYVLHPGLLDSAFQASIGFALRNSDADGSGPGLPFALGSLALIRPCQADMWVWIRQSRHGTGNGNGGRDGNLTLDMDLCDDAGNVCVAIRKFTCRRFDGTTTIDSTATIESPVAQAPVPVLARPAVEAETLLLQPRWVEVASAAHEEAVARASSHHVILCSFGEFPVSRLITALNRQLPEVDCQGLTLPAATENIAMAYQQACADVLALIQQWTQETSANQLIQLVVIQSKPHQSLFQGLSGLLKSAAQEYPKLRTQLLALSTDDASVAQLPEYLQQAAERPYADLRERDQVLYWQDWQPMPVLPVQGPADTLAWREGGVYLITGGAGGLGQLLAADIAATLTHSSIILVGRSQPDHRIDGLIETLRGHGARAEYRRADLSSAEDSRELIRAVVADHGRLTAILHCAGVIQDALLRHKDSRELEAVLAPKVTGLIHLDEASRDLELEFIALFSSLAGAFGSVGQADYGAANGFMDAWADYRNHLQRQGLRHGTAISINWPLWQSEGMGISAEDQRLMELRTGMKIMPAATGLRVFHDCLRCGGSQTAVLHGDIGRIESLLFSRTHATPSSVHQTFTNIPVSQHSNTVTTPVLPTTQETSQL</sequence>
<feature type="active site" description="Proton donor; for dehydratase activity" evidence="11">
    <location>
        <position position="1298"/>
    </location>
</feature>